<feature type="transmembrane region" description="Helical" evidence="1">
    <location>
        <begin position="7"/>
        <end position="27"/>
    </location>
</feature>
<comment type="caution">
    <text evidence="2">The sequence shown here is derived from an EMBL/GenBank/DDBJ whole genome shotgun (WGS) entry which is preliminary data.</text>
</comment>
<dbReference type="RefSeq" id="WP_133812870.1">
    <property type="nucleotide sequence ID" value="NZ_CAWPIF010000029.1"/>
</dbReference>
<proteinExistence type="predicted"/>
<accession>A0ABX0GJV6</accession>
<gene>
    <name evidence="2" type="ORF">C5471_14310</name>
</gene>
<reference evidence="2 3" key="1">
    <citation type="submission" date="2018-02" db="EMBL/GenBank/DDBJ databases">
        <authorList>
            <person name="Machado R.A."/>
        </authorList>
    </citation>
    <scope>NUCLEOTIDE SEQUENCE [LARGE SCALE GENOMIC DNA]</scope>
    <source>
        <strain evidence="2 3">T327</strain>
    </source>
</reference>
<feature type="transmembrane region" description="Helical" evidence="1">
    <location>
        <begin position="110"/>
        <end position="131"/>
    </location>
</feature>
<dbReference type="EMBL" id="PUJU01000029">
    <property type="protein sequence ID" value="NHB88812.1"/>
    <property type="molecule type" value="Genomic_DNA"/>
</dbReference>
<keyword evidence="1" id="KW-0472">Membrane</keyword>
<evidence type="ECO:0000313" key="3">
    <source>
        <dbReference type="Proteomes" id="UP000697802"/>
    </source>
</evidence>
<name>A0ABX0GJV6_9GAMM</name>
<sequence>MHRIIPLIVVISYISFIGFFIISVAIYKINQHNINKIIELYTEAGLYMSAGARMGHFLGIDGQFYVAIFFYMLLTGRKIRINEPDSKYMYQKSYDFIQKLPKRTTNWLKIYMTTITISLLSFAIGIVFLTYDKYAWQFFN</sequence>
<protein>
    <recommendedName>
        <fullName evidence="4">DUF3899 domain-containing protein</fullName>
    </recommendedName>
</protein>
<keyword evidence="1" id="KW-1133">Transmembrane helix</keyword>
<evidence type="ECO:0008006" key="4">
    <source>
        <dbReference type="Google" id="ProtNLM"/>
    </source>
</evidence>
<evidence type="ECO:0000256" key="1">
    <source>
        <dbReference type="SAM" id="Phobius"/>
    </source>
</evidence>
<organism evidence="2 3">
    <name type="scientific">Photorhabdus tasmaniensis</name>
    <dbReference type="NCBI Taxonomy" id="1004159"/>
    <lineage>
        <taxon>Bacteria</taxon>
        <taxon>Pseudomonadati</taxon>
        <taxon>Pseudomonadota</taxon>
        <taxon>Gammaproteobacteria</taxon>
        <taxon>Enterobacterales</taxon>
        <taxon>Morganellaceae</taxon>
        <taxon>Photorhabdus</taxon>
    </lineage>
</organism>
<dbReference type="Proteomes" id="UP000697802">
    <property type="component" value="Unassembled WGS sequence"/>
</dbReference>
<evidence type="ECO:0000313" key="2">
    <source>
        <dbReference type="EMBL" id="NHB88812.1"/>
    </source>
</evidence>
<keyword evidence="1" id="KW-0812">Transmembrane</keyword>
<feature type="transmembrane region" description="Helical" evidence="1">
    <location>
        <begin position="54"/>
        <end position="74"/>
    </location>
</feature>
<keyword evidence="3" id="KW-1185">Reference proteome</keyword>